<sequence length="61" mass="7025">MTSQYEQPLDNIYEGLSRAEIVLRRDIARETRPEIRADLEDDLAHVCKARKSHSFLAGELP</sequence>
<gene>
    <name evidence="1" type="ORF">CFR80_12285</name>
</gene>
<dbReference type="Proteomes" id="UP000247417">
    <property type="component" value="Unassembled WGS sequence"/>
</dbReference>
<comment type="caution">
    <text evidence="1">The sequence shown here is derived from an EMBL/GenBank/DDBJ whole genome shotgun (WGS) entry which is preliminary data.</text>
</comment>
<accession>A0A318R0R3</accession>
<organism evidence="1 2">
    <name type="scientific">Komagataeibacter oboediens</name>
    <dbReference type="NCBI Taxonomy" id="65958"/>
    <lineage>
        <taxon>Bacteria</taxon>
        <taxon>Pseudomonadati</taxon>
        <taxon>Pseudomonadota</taxon>
        <taxon>Alphaproteobacteria</taxon>
        <taxon>Acetobacterales</taxon>
        <taxon>Acetobacteraceae</taxon>
        <taxon>Komagataeibacter</taxon>
    </lineage>
</organism>
<evidence type="ECO:0000313" key="2">
    <source>
        <dbReference type="Proteomes" id="UP000247417"/>
    </source>
</evidence>
<proteinExistence type="predicted"/>
<dbReference type="AlphaFoldDB" id="A0A318R0R3"/>
<dbReference type="EMBL" id="NKTX01000036">
    <property type="protein sequence ID" value="PYD81319.1"/>
    <property type="molecule type" value="Genomic_DNA"/>
</dbReference>
<protein>
    <submittedName>
        <fullName evidence="1">Uncharacterized protein</fullName>
    </submittedName>
</protein>
<dbReference type="RefSeq" id="WP_019092192.1">
    <property type="nucleotide sequence ID" value="NZ_NKTX01000036.1"/>
</dbReference>
<dbReference type="OrthoDB" id="9886179at2"/>
<reference evidence="1 2" key="1">
    <citation type="submission" date="2017-07" db="EMBL/GenBank/DDBJ databases">
        <title>A draft genome sequence of Komagataeibacter oboediens LMG 18849.</title>
        <authorList>
            <person name="Skraban J."/>
            <person name="Cleenwerck I."/>
            <person name="Vandamme P."/>
            <person name="Trcek J."/>
        </authorList>
    </citation>
    <scope>NUCLEOTIDE SEQUENCE [LARGE SCALE GENOMIC DNA]</scope>
    <source>
        <strain evidence="1 2">LMG 18849</strain>
    </source>
</reference>
<evidence type="ECO:0000313" key="1">
    <source>
        <dbReference type="EMBL" id="PYD81319.1"/>
    </source>
</evidence>
<name>A0A318R0R3_9PROT</name>